<dbReference type="Pfam" id="PF21806">
    <property type="entry name" value="DUF6879"/>
    <property type="match status" value="1"/>
</dbReference>
<accession>A0A561UKM9</accession>
<dbReference type="OrthoDB" id="4562627at2"/>
<dbReference type="InterPro" id="IPR049244">
    <property type="entry name" value="DUF6879"/>
</dbReference>
<feature type="domain" description="DUF6879" evidence="1">
    <location>
        <begin position="7"/>
        <end position="168"/>
    </location>
</feature>
<organism evidence="2 3">
    <name type="scientific">Kitasatospora viridis</name>
    <dbReference type="NCBI Taxonomy" id="281105"/>
    <lineage>
        <taxon>Bacteria</taxon>
        <taxon>Bacillati</taxon>
        <taxon>Actinomycetota</taxon>
        <taxon>Actinomycetes</taxon>
        <taxon>Kitasatosporales</taxon>
        <taxon>Streptomycetaceae</taxon>
        <taxon>Kitasatospora</taxon>
    </lineage>
</organism>
<evidence type="ECO:0000313" key="3">
    <source>
        <dbReference type="Proteomes" id="UP000317940"/>
    </source>
</evidence>
<dbReference type="Proteomes" id="UP000317940">
    <property type="component" value="Unassembled WGS sequence"/>
</dbReference>
<name>A0A561UKM9_9ACTN</name>
<proteinExistence type="predicted"/>
<keyword evidence="3" id="KW-1185">Reference proteome</keyword>
<sequence>MAEVPSIEDLLTACQHSAVHLEMRDGYMLDDPMFLAWKAGDVEASGRAQSPWLTFMADTTNRGVQVRRARIVSEPVSEYIRFEYEITDRHNIAVGEHVRWLPRRRATDLALPGNDFWLFDGQLLLLNHFDGDGNFIDHELISEPGVIKLSATAFEAVWSRSTPHEEYQPA</sequence>
<dbReference type="EMBL" id="VIWT01000001">
    <property type="protein sequence ID" value="TWF99895.1"/>
    <property type="molecule type" value="Genomic_DNA"/>
</dbReference>
<protein>
    <recommendedName>
        <fullName evidence="1">DUF6879 domain-containing protein</fullName>
    </recommendedName>
</protein>
<gene>
    <name evidence="2" type="ORF">FHX73_113755</name>
</gene>
<reference evidence="2 3" key="1">
    <citation type="submission" date="2019-06" db="EMBL/GenBank/DDBJ databases">
        <title>Sequencing the genomes of 1000 actinobacteria strains.</title>
        <authorList>
            <person name="Klenk H.-P."/>
        </authorList>
    </citation>
    <scope>NUCLEOTIDE SEQUENCE [LARGE SCALE GENOMIC DNA]</scope>
    <source>
        <strain evidence="2 3">DSM 44826</strain>
    </source>
</reference>
<evidence type="ECO:0000259" key="1">
    <source>
        <dbReference type="Pfam" id="PF21806"/>
    </source>
</evidence>
<comment type="caution">
    <text evidence="2">The sequence shown here is derived from an EMBL/GenBank/DDBJ whole genome shotgun (WGS) entry which is preliminary data.</text>
</comment>
<evidence type="ECO:0000313" key="2">
    <source>
        <dbReference type="EMBL" id="TWF99895.1"/>
    </source>
</evidence>
<dbReference type="RefSeq" id="WP_145906077.1">
    <property type="nucleotide sequence ID" value="NZ_BAAAMZ010000021.1"/>
</dbReference>
<dbReference type="AlphaFoldDB" id="A0A561UKM9"/>